<feature type="region of interest" description="SAW" evidence="3">
    <location>
        <begin position="501"/>
        <end position="575"/>
    </location>
</feature>
<proteinExistence type="inferred from homology"/>
<keyword evidence="2" id="KW-0804">Transcription</keyword>
<sequence>MRSSKVASPQVVPLSKPQQLQQQADHPDGAGAFEDPVFACTFYEPTSVLDRHLSSSPAASDPLLLLDHIPVLPHSSSWDEPPIPSSPTDDWDPVTWFLGGDKADDPALPTPFKPFHQFLDNNNHALHCSSTALPGPLPFSDPFSPALVDRDCRGGPSLLPAPPPSDASTTFDDAHLIQLIRAAQALESDDPSHAALILARLNQTLSAPAGRPIQRAACYFREALQCLLDASGHQQQQRHRLYHHHHQQPGATAAAEPLLSPGELVHKITAFKALSDLSPVPQFASFTTNQTVLEAVEGARSIHLLDFDLGLGGHWSSFMHDVAERCRAARSPPPALRLTAVVPAESLETSLSAENLMDFARGLGLAFSIDFVRVGSLGTAALGAIRLAAGDSVAVSFTPASLRLFGDSAESVARFIRFIRRVSPRVAVFVDTESSSRSSSPAYSGLPPSQHQQPFRRAFTAGLEHCSAFLASLDAAAAAVGYGDDQVWRVERWLVRPRVLASVAASLSLGGAALPWREMLETAGMKPVPFSEFTESQAEWLSQRAPVGGFQVARREWSMVLSWQGKDLAATSAWRC</sequence>
<dbReference type="Pfam" id="PF03514">
    <property type="entry name" value="GRAS"/>
    <property type="match status" value="1"/>
</dbReference>
<evidence type="ECO:0000313" key="5">
    <source>
        <dbReference type="EMBL" id="JAT48147.1"/>
    </source>
</evidence>
<evidence type="ECO:0000256" key="2">
    <source>
        <dbReference type="ARBA" id="ARBA00023163"/>
    </source>
</evidence>
<protein>
    <submittedName>
        <fullName evidence="5">Scarecrow-like protein 15</fullName>
    </submittedName>
</protein>
<evidence type="ECO:0000256" key="4">
    <source>
        <dbReference type="SAM" id="MobiDB-lite"/>
    </source>
</evidence>
<reference evidence="5" key="1">
    <citation type="submission" date="2015-07" db="EMBL/GenBank/DDBJ databases">
        <title>Transcriptome Assembly of Anthurium amnicola.</title>
        <authorList>
            <person name="Suzuki J."/>
        </authorList>
    </citation>
    <scope>NUCLEOTIDE SEQUENCE</scope>
</reference>
<dbReference type="PANTHER" id="PTHR31636">
    <property type="entry name" value="OSJNBA0084A10.13 PROTEIN-RELATED"/>
    <property type="match status" value="1"/>
</dbReference>
<feature type="region of interest" description="Leucine repeat II (LRII)" evidence="3">
    <location>
        <begin position="351"/>
        <end position="383"/>
    </location>
</feature>
<evidence type="ECO:0000256" key="3">
    <source>
        <dbReference type="PROSITE-ProRule" id="PRU01191"/>
    </source>
</evidence>
<comment type="similarity">
    <text evidence="3">Belongs to the GRAS family.</text>
</comment>
<dbReference type="EMBL" id="GDJX01019789">
    <property type="protein sequence ID" value="JAT48147.1"/>
    <property type="molecule type" value="Transcribed_RNA"/>
</dbReference>
<dbReference type="InterPro" id="IPR005202">
    <property type="entry name" value="TF_GRAS"/>
</dbReference>
<organism evidence="5">
    <name type="scientific">Anthurium amnicola</name>
    <dbReference type="NCBI Taxonomy" id="1678845"/>
    <lineage>
        <taxon>Eukaryota</taxon>
        <taxon>Viridiplantae</taxon>
        <taxon>Streptophyta</taxon>
        <taxon>Embryophyta</taxon>
        <taxon>Tracheophyta</taxon>
        <taxon>Spermatophyta</taxon>
        <taxon>Magnoliopsida</taxon>
        <taxon>Liliopsida</taxon>
        <taxon>Araceae</taxon>
        <taxon>Pothoideae</taxon>
        <taxon>Potheae</taxon>
        <taxon>Anthurium</taxon>
    </lineage>
</organism>
<accession>A0A1D1Y0H8</accession>
<gene>
    <name evidence="5" type="primary">SCL15</name>
    <name evidence="5" type="ORF">g.36460</name>
</gene>
<evidence type="ECO:0000256" key="1">
    <source>
        <dbReference type="ARBA" id="ARBA00023015"/>
    </source>
</evidence>
<comment type="caution">
    <text evidence="3">Lacks conserved residue(s) required for the propagation of feature annotation.</text>
</comment>
<keyword evidence="1" id="KW-0805">Transcription regulation</keyword>
<dbReference type="PROSITE" id="PS50985">
    <property type="entry name" value="GRAS"/>
    <property type="match status" value="1"/>
</dbReference>
<dbReference type="AlphaFoldDB" id="A0A1D1Y0H8"/>
<name>A0A1D1Y0H8_9ARAE</name>
<feature type="region of interest" description="Disordered" evidence="4">
    <location>
        <begin position="1"/>
        <end position="31"/>
    </location>
</feature>